<organism evidence="1 2">
    <name type="scientific">Candidatus Ryanbacteria bacterium RIFCSPHIGHO2_01_45_13</name>
    <dbReference type="NCBI Taxonomy" id="1802112"/>
    <lineage>
        <taxon>Bacteria</taxon>
        <taxon>Candidatus Ryaniibacteriota</taxon>
    </lineage>
</organism>
<evidence type="ECO:0000313" key="2">
    <source>
        <dbReference type="Proteomes" id="UP000176700"/>
    </source>
</evidence>
<evidence type="ECO:0008006" key="3">
    <source>
        <dbReference type="Google" id="ProtNLM"/>
    </source>
</evidence>
<dbReference type="Gene3D" id="3.40.50.2000">
    <property type="entry name" value="Glycogen Phosphorylase B"/>
    <property type="match status" value="2"/>
</dbReference>
<dbReference type="Proteomes" id="UP000176700">
    <property type="component" value="Unassembled WGS sequence"/>
</dbReference>
<evidence type="ECO:0000313" key="1">
    <source>
        <dbReference type="EMBL" id="OGZ43756.1"/>
    </source>
</evidence>
<dbReference type="SUPFAM" id="SSF53756">
    <property type="entry name" value="UDP-Glycosyltransferase/glycogen phosphorylase"/>
    <property type="match status" value="1"/>
</dbReference>
<accession>A0A1G2G0C7</accession>
<gene>
    <name evidence="1" type="ORF">A2W41_04675</name>
</gene>
<dbReference type="EMBL" id="MHNI01000003">
    <property type="protein sequence ID" value="OGZ43756.1"/>
    <property type="molecule type" value="Genomic_DNA"/>
</dbReference>
<protein>
    <recommendedName>
        <fullName evidence="3">Glycosyltransferase subfamily 4-like N-terminal domain-containing protein</fullName>
    </recommendedName>
</protein>
<dbReference type="Pfam" id="PF13692">
    <property type="entry name" value="Glyco_trans_1_4"/>
    <property type="match status" value="1"/>
</dbReference>
<sequence>MSHKIYLVSLTFERENDTKEYEPFCQELKLVYQPKAKALANSALFLFTPVPLEVAYCRNKKMNSTVKEMMKEKRIDLIYIKRLRAAQFVDPETTIPVVLDTTDAMSRYYREATKSAPWYRKPLFLEEQFKYRLYEKRMSRAFKNWVVCSPVELEYLKRRTSADVKFFLVPNGVDTDFYTPTDFAPERHSILLSGLMDKFVNIEAAQYFIKDILPAILEKIPDVKLYIVGPNPPLSLRKLARHNIIITGGVEDLRGYISRSKVVVVPIKTGTGTRNKILQSWAMARPVVTTSKGLQGLKAIDNEHVFVADDPKLFADKIIMLLKDDTLQKELIQNSLKLVEEKYAMKTIVDELNTILQRVAS</sequence>
<dbReference type="PANTHER" id="PTHR12526:SF630">
    <property type="entry name" value="GLYCOSYLTRANSFERASE"/>
    <property type="match status" value="1"/>
</dbReference>
<comment type="caution">
    <text evidence="1">The sequence shown here is derived from an EMBL/GenBank/DDBJ whole genome shotgun (WGS) entry which is preliminary data.</text>
</comment>
<dbReference type="AlphaFoldDB" id="A0A1G2G0C7"/>
<dbReference type="CDD" id="cd03801">
    <property type="entry name" value="GT4_PimA-like"/>
    <property type="match status" value="1"/>
</dbReference>
<proteinExistence type="predicted"/>
<reference evidence="1 2" key="1">
    <citation type="journal article" date="2016" name="Nat. Commun.">
        <title>Thousands of microbial genomes shed light on interconnected biogeochemical processes in an aquifer system.</title>
        <authorList>
            <person name="Anantharaman K."/>
            <person name="Brown C.T."/>
            <person name="Hug L.A."/>
            <person name="Sharon I."/>
            <person name="Castelle C.J."/>
            <person name="Probst A.J."/>
            <person name="Thomas B.C."/>
            <person name="Singh A."/>
            <person name="Wilkins M.J."/>
            <person name="Karaoz U."/>
            <person name="Brodie E.L."/>
            <person name="Williams K.H."/>
            <person name="Hubbard S.S."/>
            <person name="Banfield J.F."/>
        </authorList>
    </citation>
    <scope>NUCLEOTIDE SEQUENCE [LARGE SCALE GENOMIC DNA]</scope>
</reference>
<name>A0A1G2G0C7_9BACT</name>
<dbReference type="PANTHER" id="PTHR12526">
    <property type="entry name" value="GLYCOSYLTRANSFERASE"/>
    <property type="match status" value="1"/>
</dbReference>